<dbReference type="Proteomes" id="UP000029224">
    <property type="component" value="Unassembled WGS sequence"/>
</dbReference>
<evidence type="ECO:0000313" key="2">
    <source>
        <dbReference type="Proteomes" id="UP000029224"/>
    </source>
</evidence>
<organism evidence="1 2">
    <name type="scientific">Vibrio maritimus</name>
    <dbReference type="NCBI Taxonomy" id="990268"/>
    <lineage>
        <taxon>Bacteria</taxon>
        <taxon>Pseudomonadati</taxon>
        <taxon>Pseudomonadota</taxon>
        <taxon>Gammaproteobacteria</taxon>
        <taxon>Vibrionales</taxon>
        <taxon>Vibrionaceae</taxon>
        <taxon>Vibrio</taxon>
    </lineage>
</organism>
<sequence>MNIKRRVQRTQLEKLFAVAKFELVEGGYYYIARSALLQKLLRPAV</sequence>
<gene>
    <name evidence="1" type="ORF">JCM19240_254</name>
</gene>
<proteinExistence type="predicted"/>
<reference evidence="1 2" key="2">
    <citation type="submission" date="2014-09" db="EMBL/GenBank/DDBJ databases">
        <authorList>
            <consortium name="NBRP consortium"/>
            <person name="Sawabe T."/>
            <person name="Meirelles P."/>
            <person name="Nakanishi M."/>
            <person name="Sayaka M."/>
            <person name="Hattori M."/>
            <person name="Ohkuma M."/>
        </authorList>
    </citation>
    <scope>NUCLEOTIDE SEQUENCE [LARGE SCALE GENOMIC DNA]</scope>
    <source>
        <strain evidence="1 2">JCM 19240</strain>
    </source>
</reference>
<accession>A0A090TWW9</accession>
<dbReference type="AlphaFoldDB" id="A0A090TWW9"/>
<evidence type="ECO:0000313" key="1">
    <source>
        <dbReference type="EMBL" id="GAL35407.1"/>
    </source>
</evidence>
<reference evidence="1 2" key="1">
    <citation type="submission" date="2014-09" db="EMBL/GenBank/DDBJ databases">
        <title>Vibrio maritimus JCM 19240. (C210) whole genome shotgun sequence.</title>
        <authorList>
            <person name="Sawabe T."/>
            <person name="Meirelles P."/>
            <person name="Nakanishi M."/>
            <person name="Sayaka M."/>
            <person name="Hattori M."/>
            <person name="Ohkuma M."/>
        </authorList>
    </citation>
    <scope>NUCLEOTIDE SEQUENCE [LARGE SCALE GENOMIC DNA]</scope>
    <source>
        <strain evidence="1 2">JCM 19240</strain>
    </source>
</reference>
<dbReference type="EMBL" id="BBMT01000007">
    <property type="protein sequence ID" value="GAL35407.1"/>
    <property type="molecule type" value="Genomic_DNA"/>
</dbReference>
<protein>
    <submittedName>
        <fullName evidence="1">Uncharacterized protein</fullName>
    </submittedName>
</protein>
<keyword evidence="2" id="KW-1185">Reference proteome</keyword>
<name>A0A090TWW9_9VIBR</name>
<comment type="caution">
    <text evidence="1">The sequence shown here is derived from an EMBL/GenBank/DDBJ whole genome shotgun (WGS) entry which is preliminary data.</text>
</comment>